<proteinExistence type="predicted"/>
<feature type="transmembrane region" description="Helical" evidence="5">
    <location>
        <begin position="176"/>
        <end position="198"/>
    </location>
</feature>
<evidence type="ECO:0000256" key="1">
    <source>
        <dbReference type="ARBA" id="ARBA00004651"/>
    </source>
</evidence>
<evidence type="ECO:0000256" key="4">
    <source>
        <dbReference type="ARBA" id="ARBA00023136"/>
    </source>
</evidence>
<evidence type="ECO:0000256" key="5">
    <source>
        <dbReference type="SAM" id="Phobius"/>
    </source>
</evidence>
<dbReference type="PANTHER" id="PTHR23508">
    <property type="entry name" value="CARBOXYLIC ACID TRANSPORTER PROTEIN HOMOLOG"/>
    <property type="match status" value="1"/>
</dbReference>
<feature type="transmembrane region" description="Helical" evidence="5">
    <location>
        <begin position="90"/>
        <end position="109"/>
    </location>
</feature>
<comment type="subcellular location">
    <subcellularLocation>
        <location evidence="1">Cell membrane</location>
        <topology evidence="1">Multi-pass membrane protein</topology>
    </subcellularLocation>
</comment>
<dbReference type="GO" id="GO:0005886">
    <property type="term" value="C:plasma membrane"/>
    <property type="evidence" value="ECO:0007669"/>
    <property type="project" value="UniProtKB-SubCell"/>
</dbReference>
<dbReference type="Pfam" id="PF07690">
    <property type="entry name" value="MFS_1"/>
    <property type="match status" value="1"/>
</dbReference>
<dbReference type="GO" id="GO:0046943">
    <property type="term" value="F:carboxylic acid transmembrane transporter activity"/>
    <property type="evidence" value="ECO:0007669"/>
    <property type="project" value="TreeGrafter"/>
</dbReference>
<gene>
    <name evidence="7" type="ORF">BJY18_007138</name>
</gene>
<feature type="transmembrane region" description="Helical" evidence="5">
    <location>
        <begin position="59"/>
        <end position="78"/>
    </location>
</feature>
<dbReference type="InterPro" id="IPR011701">
    <property type="entry name" value="MFS"/>
</dbReference>
<dbReference type="Gene3D" id="1.20.1250.20">
    <property type="entry name" value="MFS general substrate transporter like domains"/>
    <property type="match status" value="1"/>
</dbReference>
<feature type="transmembrane region" description="Helical" evidence="5">
    <location>
        <begin position="149"/>
        <end position="170"/>
    </location>
</feature>
<name>A0A840J793_9PSEU</name>
<dbReference type="PROSITE" id="PS50850">
    <property type="entry name" value="MFS"/>
    <property type="match status" value="1"/>
</dbReference>
<sequence>MSECTIDVAKGIDQARFPDLQSRVLVVCTIITIIDGHDTQMIGFAVPAMAGDWGVSPQSFTAAATVGLIGLTVGGIIASAIGKRFGRRRILLASIAVFSVGTLATALATTPVELVVLRLLTTLGMGGLLPNLVAVIPEYCPARRRLMSVTIDLAGLGLGGVLVGFVAVWVLPAAGWQGMFVAGGAAGLCCGALAMVAVPDSIRFFTVIGRYDTVRELLARITGSAAAGNTDIARTS</sequence>
<dbReference type="InterPro" id="IPR036259">
    <property type="entry name" value="MFS_trans_sf"/>
</dbReference>
<feature type="domain" description="Major facilitator superfamily (MFS) profile" evidence="6">
    <location>
        <begin position="24"/>
        <end position="236"/>
    </location>
</feature>
<organism evidence="7 8">
    <name type="scientific">Amycolatopsis jiangsuensis</name>
    <dbReference type="NCBI Taxonomy" id="1181879"/>
    <lineage>
        <taxon>Bacteria</taxon>
        <taxon>Bacillati</taxon>
        <taxon>Actinomycetota</taxon>
        <taxon>Actinomycetes</taxon>
        <taxon>Pseudonocardiales</taxon>
        <taxon>Pseudonocardiaceae</taxon>
        <taxon>Amycolatopsis</taxon>
    </lineage>
</organism>
<dbReference type="RefSeq" id="WP_184784146.1">
    <property type="nucleotide sequence ID" value="NZ_JACHMG010000001.1"/>
</dbReference>
<feature type="transmembrane region" description="Helical" evidence="5">
    <location>
        <begin position="115"/>
        <end position="137"/>
    </location>
</feature>
<reference evidence="7 8" key="1">
    <citation type="submission" date="2020-08" db="EMBL/GenBank/DDBJ databases">
        <title>Sequencing the genomes of 1000 actinobacteria strains.</title>
        <authorList>
            <person name="Klenk H.-P."/>
        </authorList>
    </citation>
    <scope>NUCLEOTIDE SEQUENCE [LARGE SCALE GENOMIC DNA]</scope>
    <source>
        <strain evidence="7 8">DSM 45859</strain>
    </source>
</reference>
<dbReference type="EMBL" id="JACHMG010000001">
    <property type="protein sequence ID" value="MBB4689653.1"/>
    <property type="molecule type" value="Genomic_DNA"/>
</dbReference>
<evidence type="ECO:0000313" key="7">
    <source>
        <dbReference type="EMBL" id="MBB4689653.1"/>
    </source>
</evidence>
<accession>A0A840J793</accession>
<keyword evidence="4 5" id="KW-0472">Membrane</keyword>
<dbReference type="PANTHER" id="PTHR23508:SF10">
    <property type="entry name" value="CARBOXYLIC ACID TRANSPORTER PROTEIN HOMOLOG"/>
    <property type="match status" value="1"/>
</dbReference>
<evidence type="ECO:0000256" key="2">
    <source>
        <dbReference type="ARBA" id="ARBA00022692"/>
    </source>
</evidence>
<protein>
    <submittedName>
        <fullName evidence="7">MFS family permease</fullName>
    </submittedName>
</protein>
<evidence type="ECO:0000259" key="6">
    <source>
        <dbReference type="PROSITE" id="PS50850"/>
    </source>
</evidence>
<keyword evidence="2 5" id="KW-0812">Transmembrane</keyword>
<keyword evidence="8" id="KW-1185">Reference proteome</keyword>
<dbReference type="AlphaFoldDB" id="A0A840J793"/>
<evidence type="ECO:0000313" key="8">
    <source>
        <dbReference type="Proteomes" id="UP000581769"/>
    </source>
</evidence>
<keyword evidence="3 5" id="KW-1133">Transmembrane helix</keyword>
<dbReference type="InterPro" id="IPR020846">
    <property type="entry name" value="MFS_dom"/>
</dbReference>
<dbReference type="SUPFAM" id="SSF103473">
    <property type="entry name" value="MFS general substrate transporter"/>
    <property type="match status" value="1"/>
</dbReference>
<comment type="caution">
    <text evidence="7">The sequence shown here is derived from an EMBL/GenBank/DDBJ whole genome shotgun (WGS) entry which is preliminary data.</text>
</comment>
<dbReference type="Proteomes" id="UP000581769">
    <property type="component" value="Unassembled WGS sequence"/>
</dbReference>
<evidence type="ECO:0000256" key="3">
    <source>
        <dbReference type="ARBA" id="ARBA00022989"/>
    </source>
</evidence>